<gene>
    <name evidence="1" type="ORF">SAP269_15290</name>
</gene>
<protein>
    <submittedName>
        <fullName evidence="1">Uncharacterized protein</fullName>
    </submittedName>
</protein>
<evidence type="ECO:0000313" key="1">
    <source>
        <dbReference type="EMBL" id="BET38940.1"/>
    </source>
</evidence>
<sequence length="103" mass="11885">MTKKGFFPDELKFQQLKTYNFIWSNDIKNTNEWWQEMPIISLASSYPFVATHLNDKQGLLSGTNDIDEPIIFDIKHRDSCRNSSNTFIVGMTGGGKTFNRHIP</sequence>
<name>A0ABN7BXF3_9MOLU</name>
<proteinExistence type="predicted"/>
<dbReference type="RefSeq" id="WP_353305842.1">
    <property type="nucleotide sequence ID" value="NZ_AP028955.1"/>
</dbReference>
<dbReference type="EMBL" id="AP028955">
    <property type="protein sequence ID" value="BET38940.1"/>
    <property type="molecule type" value="Genomic_DNA"/>
</dbReference>
<dbReference type="InterPro" id="IPR027417">
    <property type="entry name" value="P-loop_NTPase"/>
</dbReference>
<accession>A0ABN7BXF3</accession>
<keyword evidence="2" id="KW-1185">Reference proteome</keyword>
<evidence type="ECO:0000313" key="2">
    <source>
        <dbReference type="Proteomes" id="UP001473424"/>
    </source>
</evidence>
<dbReference type="Proteomes" id="UP001473424">
    <property type="component" value="Chromosome"/>
</dbReference>
<dbReference type="Gene3D" id="3.40.50.300">
    <property type="entry name" value="P-loop containing nucleotide triphosphate hydrolases"/>
    <property type="match status" value="1"/>
</dbReference>
<reference evidence="2" key="1">
    <citation type="journal article" date="2024" name="FEMS Microbiol. Lett.">
        <title>Genomic insights into Spiroplasma endosymbionts that induce male-killing and protective phenotypes in the pea aphid.</title>
        <authorList>
            <person name="Arai H."/>
            <person name="Legeai F."/>
            <person name="Kageyama D."/>
            <person name="Sugio A."/>
            <person name="Simon J.C."/>
        </authorList>
    </citation>
    <scope>NUCLEOTIDE SEQUENCE [LARGE SCALE GENOMIC DNA]</scope>
    <source>
        <strain evidence="2">sAp269</strain>
    </source>
</reference>
<organism evidence="1 2">
    <name type="scientific">Spiroplasma ixodetis</name>
    <dbReference type="NCBI Taxonomy" id="2141"/>
    <lineage>
        <taxon>Bacteria</taxon>
        <taxon>Bacillati</taxon>
        <taxon>Mycoplasmatota</taxon>
        <taxon>Mollicutes</taxon>
        <taxon>Entomoplasmatales</taxon>
        <taxon>Spiroplasmataceae</taxon>
        <taxon>Spiroplasma</taxon>
    </lineage>
</organism>